<protein>
    <submittedName>
        <fullName evidence="7">Dihydropyrimidinase</fullName>
    </submittedName>
</protein>
<keyword evidence="3" id="KW-0479">Metal-binding</keyword>
<sequence>MSTQSFDIVIRGGRVVTPKGTAETDIGIRDGRIAVLGSGLSATAEVVDASGLLVLPGGVDAHCHIDQMVSSGARTADDFEGASVTAAFGGTTTLISFAAQHRGQSLRRVVEEYKTRAQGKSVLDYGFHLIVTDASQQTLDVDLPALVNEGFTSVKIYLTYDALRLDDRAALDVLTAVRRERAMPLIHAESHDMIAWFTEKLLASGYGQIHHLADARPRLAERDAVHHAVSLAELVNIPIVLVHMSSAEAVEQVRWARRRGFPIYAETCPQYLVLTREALDRPSFEAAKFCCSPPLRDKASQDALWSALSDGTLSILSSDHSAFVMEGPDGKLRDGPDTVFNRVQYGMPGLELRLPLIFSEGVVSGRLSIERFVEVTATEPARLYGLAGRKGVIAPGADADLVLWDPKKQIRITPEALHDGLGWTPYEGRCVTGMPVMTMARGTVVCREGERLAAGGHGRLLARARPEACAINTPPVTGFDVVSGQFICDVPAS</sequence>
<feature type="domain" description="Amidohydrolase-related" evidence="6">
    <location>
        <begin position="53"/>
        <end position="445"/>
    </location>
</feature>
<dbReference type="FunFam" id="3.20.20.140:FF:000174">
    <property type="entry name" value="Dihydropyrimidinase-related protein 2"/>
    <property type="match status" value="1"/>
</dbReference>
<dbReference type="NCBIfam" id="NF009941">
    <property type="entry name" value="PRK13404.1"/>
    <property type="match status" value="1"/>
</dbReference>
<dbReference type="InterPro" id="IPR011778">
    <property type="entry name" value="Hydantoinase/dihydroPyrase"/>
</dbReference>
<comment type="PTM">
    <text evidence="5">Carbamylation allows a single lysine to coordinate two divalent metal cations.</text>
</comment>
<dbReference type="KEGG" id="moc:BB934_39985"/>
<name>A0A1B2EWP8_9HYPH</name>
<dbReference type="SUPFAM" id="SSF51556">
    <property type="entry name" value="Metallo-dependent hydrolases"/>
    <property type="match status" value="1"/>
</dbReference>
<dbReference type="SUPFAM" id="SSF51338">
    <property type="entry name" value="Composite domain of metallo-dependent hydrolases"/>
    <property type="match status" value="1"/>
</dbReference>
<comment type="similarity">
    <text evidence="2">Belongs to the metallo-dependent hydrolases superfamily. Hydantoinase/dihydropyrimidinase family.</text>
</comment>
<dbReference type="GO" id="GO:0046872">
    <property type="term" value="F:metal ion binding"/>
    <property type="evidence" value="ECO:0007669"/>
    <property type="project" value="UniProtKB-KW"/>
</dbReference>
<dbReference type="GO" id="GO:0016812">
    <property type="term" value="F:hydrolase activity, acting on carbon-nitrogen (but not peptide) bonds, in cyclic amides"/>
    <property type="evidence" value="ECO:0007669"/>
    <property type="project" value="TreeGrafter"/>
</dbReference>
<geneLocation type="plasmid" evidence="7">
    <name>unnamed2</name>
</geneLocation>
<keyword evidence="7" id="KW-0614">Plasmid</keyword>
<dbReference type="EMBL" id="CP016619">
    <property type="protein sequence ID" value="ANY84391.1"/>
    <property type="molecule type" value="Genomic_DNA"/>
</dbReference>
<dbReference type="Gene3D" id="3.20.20.140">
    <property type="entry name" value="Metal-dependent hydrolases"/>
    <property type="match status" value="1"/>
</dbReference>
<dbReference type="InterPro" id="IPR006680">
    <property type="entry name" value="Amidohydro-rel"/>
</dbReference>
<reference evidence="7" key="1">
    <citation type="submission" date="2016-07" db="EMBL/GenBank/DDBJ databases">
        <title>Microvirga ossetica sp. nov. a new species of rhizobia isolated from root nodules of the legume species Vicia alpestris Steven originated from North Ossetia region in the Caucasus.</title>
        <authorList>
            <person name="Safronova V.I."/>
            <person name="Kuznetsova I.G."/>
            <person name="Sazanova A.L."/>
            <person name="Belimov A."/>
            <person name="Andronov E."/>
            <person name="Osledkin Y.S."/>
            <person name="Onishchuk O.P."/>
            <person name="Kurchak O.N."/>
            <person name="Shaposhnikov A.I."/>
            <person name="Willems A."/>
            <person name="Tikhonovich I.A."/>
        </authorList>
    </citation>
    <scope>NUCLEOTIDE SEQUENCE [LARGE SCALE GENOMIC DNA]</scope>
    <source>
        <strain evidence="7">V5/3M</strain>
        <plasmid evidence="7">unnamed2</plasmid>
    </source>
</reference>
<dbReference type="AlphaFoldDB" id="A0A1B2EWP8"/>
<dbReference type="PANTHER" id="PTHR11647">
    <property type="entry name" value="HYDRANTOINASE/DIHYDROPYRIMIDINASE FAMILY MEMBER"/>
    <property type="match status" value="1"/>
</dbReference>
<dbReference type="Gene3D" id="2.30.40.10">
    <property type="entry name" value="Urease, subunit C, domain 1"/>
    <property type="match status" value="1"/>
</dbReference>
<dbReference type="CDD" id="cd01314">
    <property type="entry name" value="D-HYD"/>
    <property type="match status" value="1"/>
</dbReference>
<dbReference type="RefSeq" id="WP_099515291.1">
    <property type="nucleotide sequence ID" value="NZ_CP016619.1"/>
</dbReference>
<dbReference type="InterPro" id="IPR050378">
    <property type="entry name" value="Metallo-dep_Hydrolases_sf"/>
</dbReference>
<gene>
    <name evidence="7" type="ORF">BB934_39985</name>
</gene>
<dbReference type="InterPro" id="IPR032466">
    <property type="entry name" value="Metal_Hydrolase"/>
</dbReference>
<evidence type="ECO:0000256" key="3">
    <source>
        <dbReference type="ARBA" id="ARBA00022723"/>
    </source>
</evidence>
<evidence type="ECO:0000256" key="2">
    <source>
        <dbReference type="ARBA" id="ARBA00008829"/>
    </source>
</evidence>
<evidence type="ECO:0000256" key="1">
    <source>
        <dbReference type="ARBA" id="ARBA00001947"/>
    </source>
</evidence>
<comment type="cofactor">
    <cofactor evidence="1">
        <name>Zn(2+)</name>
        <dbReference type="ChEBI" id="CHEBI:29105"/>
    </cofactor>
</comment>
<proteinExistence type="inferred from homology"/>
<dbReference type="PANTHER" id="PTHR11647:SF1">
    <property type="entry name" value="COLLAPSIN RESPONSE MEDIATOR PROTEIN"/>
    <property type="match status" value="1"/>
</dbReference>
<evidence type="ECO:0000259" key="6">
    <source>
        <dbReference type="Pfam" id="PF01979"/>
    </source>
</evidence>
<dbReference type="NCBIfam" id="TIGR02033">
    <property type="entry name" value="D-hydantoinase"/>
    <property type="match status" value="1"/>
</dbReference>
<dbReference type="GO" id="GO:0005829">
    <property type="term" value="C:cytosol"/>
    <property type="evidence" value="ECO:0007669"/>
    <property type="project" value="TreeGrafter"/>
</dbReference>
<evidence type="ECO:0000256" key="4">
    <source>
        <dbReference type="ARBA" id="ARBA00022801"/>
    </source>
</evidence>
<evidence type="ECO:0000313" key="7">
    <source>
        <dbReference type="EMBL" id="ANY84391.1"/>
    </source>
</evidence>
<feature type="modified residue" description="N6-carboxylysine" evidence="5">
    <location>
        <position position="155"/>
    </location>
</feature>
<dbReference type="OrthoDB" id="9775759at2"/>
<evidence type="ECO:0000256" key="5">
    <source>
        <dbReference type="PIRSR" id="PIRSR611778-50"/>
    </source>
</evidence>
<accession>A0A1B2EWP8</accession>
<organism evidence="7">
    <name type="scientific">Microvirga ossetica</name>
    <dbReference type="NCBI Taxonomy" id="1882682"/>
    <lineage>
        <taxon>Bacteria</taxon>
        <taxon>Pseudomonadati</taxon>
        <taxon>Pseudomonadota</taxon>
        <taxon>Alphaproteobacteria</taxon>
        <taxon>Hyphomicrobiales</taxon>
        <taxon>Methylobacteriaceae</taxon>
        <taxon>Microvirga</taxon>
    </lineage>
</organism>
<dbReference type="InterPro" id="IPR011059">
    <property type="entry name" value="Metal-dep_hydrolase_composite"/>
</dbReference>
<keyword evidence="4" id="KW-0378">Hydrolase</keyword>
<dbReference type="Pfam" id="PF01979">
    <property type="entry name" value="Amidohydro_1"/>
    <property type="match status" value="1"/>
</dbReference>